<dbReference type="PANTHER" id="PTHR47027:SF25">
    <property type="entry name" value="REVERSE TRANSCRIPTASE DOMAIN-CONTAINING PROTEIN"/>
    <property type="match status" value="1"/>
</dbReference>
<accession>A0A9Q1EPT0</accession>
<dbReference type="Proteomes" id="UP001152622">
    <property type="component" value="Chromosome 14"/>
</dbReference>
<dbReference type="OrthoDB" id="8963960at2759"/>
<evidence type="ECO:0000313" key="2">
    <source>
        <dbReference type="Proteomes" id="UP001152622"/>
    </source>
</evidence>
<evidence type="ECO:0000313" key="1">
    <source>
        <dbReference type="EMBL" id="KAJ8342709.1"/>
    </source>
</evidence>
<dbReference type="EMBL" id="JAINUF010000014">
    <property type="protein sequence ID" value="KAJ8342709.1"/>
    <property type="molecule type" value="Genomic_DNA"/>
</dbReference>
<sequence>MQEKTNTVAVNSVRLGLNVHKGKSKVLKVNTDNVTPITLEGDVLEEVESFTYLGSIVDKLGGTDADVKVRIETWRTTVTAMKRTQTFTNTCLRRILRISRPDIFSNQELRQRIRQHPVEEEILRRCWRWISHTLRKPASSTTRYALFWNPQGKRKRGRLRNTWRHDLEADMKRTGHTWEQLEKLAQDRDAWRAFFRGLCPKLGHRHK</sequence>
<comment type="caution">
    <text evidence="1">The sequence shown here is derived from an EMBL/GenBank/DDBJ whole genome shotgun (WGS) entry which is preliminary data.</text>
</comment>
<evidence type="ECO:0008006" key="3">
    <source>
        <dbReference type="Google" id="ProtNLM"/>
    </source>
</evidence>
<gene>
    <name evidence="1" type="ORF">SKAU_G00326370</name>
</gene>
<protein>
    <recommendedName>
        <fullName evidence="3">Endonuclease-reverse transcriptase</fullName>
    </recommendedName>
</protein>
<keyword evidence="2" id="KW-1185">Reference proteome</keyword>
<dbReference type="PANTHER" id="PTHR47027">
    <property type="entry name" value="REVERSE TRANSCRIPTASE DOMAIN-CONTAINING PROTEIN"/>
    <property type="match status" value="1"/>
</dbReference>
<proteinExistence type="predicted"/>
<dbReference type="AlphaFoldDB" id="A0A9Q1EPT0"/>
<organism evidence="1 2">
    <name type="scientific">Synaphobranchus kaupii</name>
    <name type="common">Kaup's arrowtooth eel</name>
    <dbReference type="NCBI Taxonomy" id="118154"/>
    <lineage>
        <taxon>Eukaryota</taxon>
        <taxon>Metazoa</taxon>
        <taxon>Chordata</taxon>
        <taxon>Craniata</taxon>
        <taxon>Vertebrata</taxon>
        <taxon>Euteleostomi</taxon>
        <taxon>Actinopterygii</taxon>
        <taxon>Neopterygii</taxon>
        <taxon>Teleostei</taxon>
        <taxon>Anguilliformes</taxon>
        <taxon>Synaphobranchidae</taxon>
        <taxon>Synaphobranchus</taxon>
    </lineage>
</organism>
<reference evidence="1" key="1">
    <citation type="journal article" date="2023" name="Science">
        <title>Genome structures resolve the early diversification of teleost fishes.</title>
        <authorList>
            <person name="Parey E."/>
            <person name="Louis A."/>
            <person name="Montfort J."/>
            <person name="Bouchez O."/>
            <person name="Roques C."/>
            <person name="Iampietro C."/>
            <person name="Lluch J."/>
            <person name="Castinel A."/>
            <person name="Donnadieu C."/>
            <person name="Desvignes T."/>
            <person name="Floi Bucao C."/>
            <person name="Jouanno E."/>
            <person name="Wen M."/>
            <person name="Mejri S."/>
            <person name="Dirks R."/>
            <person name="Jansen H."/>
            <person name="Henkel C."/>
            <person name="Chen W.J."/>
            <person name="Zahm M."/>
            <person name="Cabau C."/>
            <person name="Klopp C."/>
            <person name="Thompson A.W."/>
            <person name="Robinson-Rechavi M."/>
            <person name="Braasch I."/>
            <person name="Lecointre G."/>
            <person name="Bobe J."/>
            <person name="Postlethwait J.H."/>
            <person name="Berthelot C."/>
            <person name="Roest Crollius H."/>
            <person name="Guiguen Y."/>
        </authorList>
    </citation>
    <scope>NUCLEOTIDE SEQUENCE</scope>
    <source>
        <strain evidence="1">WJC10195</strain>
    </source>
</reference>
<name>A0A9Q1EPT0_SYNKA</name>